<dbReference type="PROSITE" id="PS00189">
    <property type="entry name" value="LIPOYL"/>
    <property type="match status" value="1"/>
</dbReference>
<dbReference type="Proteomes" id="UP000265581">
    <property type="component" value="Unassembled WGS sequence"/>
</dbReference>
<comment type="cofactor">
    <cofactor evidence="1 6">
        <name>(R)-lipoate</name>
        <dbReference type="ChEBI" id="CHEBI:83088"/>
    </cofactor>
</comment>
<dbReference type="PROSITE" id="PS50968">
    <property type="entry name" value="BIOTINYL_LIPOYL"/>
    <property type="match status" value="1"/>
</dbReference>
<dbReference type="GO" id="GO:0016407">
    <property type="term" value="F:acetyltransferase activity"/>
    <property type="evidence" value="ECO:0007669"/>
    <property type="project" value="TreeGrafter"/>
</dbReference>
<reference evidence="9 10" key="1">
    <citation type="submission" date="2018-08" db="EMBL/GenBank/DDBJ databases">
        <title>Aeromicrobium sp. M2KJ-4, whole genome shotgun sequence.</title>
        <authorList>
            <person name="Tuo L."/>
        </authorList>
    </citation>
    <scope>NUCLEOTIDE SEQUENCE [LARGE SCALE GENOMIC DNA]</scope>
    <source>
        <strain evidence="9 10">M2KJ-4</strain>
    </source>
</reference>
<dbReference type="SUPFAM" id="SSF52777">
    <property type="entry name" value="CoA-dependent acyltransferases"/>
    <property type="match status" value="1"/>
</dbReference>
<proteinExistence type="inferred from homology"/>
<keyword evidence="4 6" id="KW-0450">Lipoyl</keyword>
<organism evidence="9 10">
    <name type="scientific">Aeromicrobium endophyticum</name>
    <dbReference type="NCBI Taxonomy" id="2292704"/>
    <lineage>
        <taxon>Bacteria</taxon>
        <taxon>Bacillati</taxon>
        <taxon>Actinomycetota</taxon>
        <taxon>Actinomycetes</taxon>
        <taxon>Propionibacteriales</taxon>
        <taxon>Nocardioidaceae</taxon>
        <taxon>Aeromicrobium</taxon>
    </lineage>
</organism>
<keyword evidence="10" id="KW-1185">Reference proteome</keyword>
<evidence type="ECO:0000256" key="3">
    <source>
        <dbReference type="ARBA" id="ARBA00022679"/>
    </source>
</evidence>
<dbReference type="Gene3D" id="2.40.50.100">
    <property type="match status" value="1"/>
</dbReference>
<dbReference type="Pfam" id="PF00198">
    <property type="entry name" value="2-oxoacid_dh"/>
    <property type="match status" value="1"/>
</dbReference>
<evidence type="ECO:0000313" key="10">
    <source>
        <dbReference type="Proteomes" id="UP000265581"/>
    </source>
</evidence>
<keyword evidence="3 6" id="KW-0808">Transferase</keyword>
<dbReference type="InterPro" id="IPR001078">
    <property type="entry name" value="2-oxoacid_DH_actylTfrase"/>
</dbReference>
<comment type="caution">
    <text evidence="9">The sequence shown here is derived from an EMBL/GenBank/DDBJ whole genome shotgun (WGS) entry which is preliminary data.</text>
</comment>
<dbReference type="GO" id="GO:0031405">
    <property type="term" value="F:lipoic acid binding"/>
    <property type="evidence" value="ECO:0007669"/>
    <property type="project" value="TreeGrafter"/>
</dbReference>
<dbReference type="CDD" id="cd06849">
    <property type="entry name" value="lipoyl_domain"/>
    <property type="match status" value="1"/>
</dbReference>
<dbReference type="InterPro" id="IPR000089">
    <property type="entry name" value="Biotin_lipoyl"/>
</dbReference>
<sequence length="356" mass="37260">MTVNVPVVLPALGEAIESATISVWLKAVGDAIALGEPLVEVSTDKVDSEIESTAEGVLLEIRVEENDVAAVGDVIAVIAVEVQEPAPVAPDAPAPHVPAAEPPAPAGPLPDDDSSVGDVALKGTTQKMTRLRKTIASRMVASLQGSAQLTTIVEVDVTEVGRLRRQHNSSLTPGEGVKLSYLPFIAAAALGGLQAYPQVNSTVDIESGTITYPAAEHLGIAVDTDKGLFVPVIRDAGSMTVTELAARIADLAERTRTNRVGVDDLTGGTFTITNTGSRGALMDTPIINQPQVAILGAGVVTRRPVVHGREGVDESIAIRSMVYLSLTYDHRVVDGADAARYLSDVKARLERASFDI</sequence>
<dbReference type="RefSeq" id="WP_119705770.1">
    <property type="nucleotide sequence ID" value="NZ_JBHSOI010000001.1"/>
</dbReference>
<keyword evidence="5 6" id="KW-0012">Acyltransferase</keyword>
<evidence type="ECO:0000256" key="7">
    <source>
        <dbReference type="SAM" id="MobiDB-lite"/>
    </source>
</evidence>
<dbReference type="AlphaFoldDB" id="A0A371NYS5"/>
<dbReference type="InterPro" id="IPR023213">
    <property type="entry name" value="CAT-like_dom_sf"/>
</dbReference>
<dbReference type="Gene3D" id="3.30.559.10">
    <property type="entry name" value="Chloramphenicol acetyltransferase-like domain"/>
    <property type="match status" value="1"/>
</dbReference>
<dbReference type="GO" id="GO:0005737">
    <property type="term" value="C:cytoplasm"/>
    <property type="evidence" value="ECO:0007669"/>
    <property type="project" value="TreeGrafter"/>
</dbReference>
<dbReference type="Pfam" id="PF00364">
    <property type="entry name" value="Biotin_lipoyl"/>
    <property type="match status" value="1"/>
</dbReference>
<evidence type="ECO:0000313" key="9">
    <source>
        <dbReference type="EMBL" id="REK68847.1"/>
    </source>
</evidence>
<evidence type="ECO:0000256" key="5">
    <source>
        <dbReference type="ARBA" id="ARBA00023315"/>
    </source>
</evidence>
<feature type="compositionally biased region" description="Pro residues" evidence="7">
    <location>
        <begin position="89"/>
        <end position="108"/>
    </location>
</feature>
<dbReference type="PANTHER" id="PTHR43178">
    <property type="entry name" value="DIHYDROLIPOAMIDE ACETYLTRANSFERASE COMPONENT OF PYRUVATE DEHYDROGENASE COMPLEX"/>
    <property type="match status" value="1"/>
</dbReference>
<name>A0A371NYS5_9ACTN</name>
<dbReference type="EC" id="2.3.1.-" evidence="6"/>
<gene>
    <name evidence="9" type="ORF">DX116_18445</name>
</gene>
<evidence type="ECO:0000256" key="2">
    <source>
        <dbReference type="ARBA" id="ARBA00007317"/>
    </source>
</evidence>
<dbReference type="OrthoDB" id="9805770at2"/>
<dbReference type="PANTHER" id="PTHR43178:SF5">
    <property type="entry name" value="LIPOAMIDE ACYLTRANSFERASE COMPONENT OF BRANCHED-CHAIN ALPHA-KETO ACID DEHYDROGENASE COMPLEX, MITOCHONDRIAL"/>
    <property type="match status" value="1"/>
</dbReference>
<dbReference type="InterPro" id="IPR003016">
    <property type="entry name" value="2-oxoA_DH_lipoyl-BS"/>
</dbReference>
<protein>
    <recommendedName>
        <fullName evidence="6">Dihydrolipoamide acetyltransferase component of pyruvate dehydrogenase complex</fullName>
        <ecNumber evidence="6">2.3.1.-</ecNumber>
    </recommendedName>
</protein>
<dbReference type="EMBL" id="QUBR01000003">
    <property type="protein sequence ID" value="REK68847.1"/>
    <property type="molecule type" value="Genomic_DNA"/>
</dbReference>
<dbReference type="SUPFAM" id="SSF51230">
    <property type="entry name" value="Single hybrid motif"/>
    <property type="match status" value="1"/>
</dbReference>
<evidence type="ECO:0000256" key="6">
    <source>
        <dbReference type="RuleBase" id="RU003423"/>
    </source>
</evidence>
<dbReference type="InterPro" id="IPR011053">
    <property type="entry name" value="Single_hybrid_motif"/>
</dbReference>
<dbReference type="InterPro" id="IPR050743">
    <property type="entry name" value="2-oxoacid_DH_E2_comp"/>
</dbReference>
<feature type="domain" description="Lipoyl-binding" evidence="8">
    <location>
        <begin position="1"/>
        <end position="79"/>
    </location>
</feature>
<evidence type="ECO:0000256" key="4">
    <source>
        <dbReference type="ARBA" id="ARBA00022823"/>
    </source>
</evidence>
<feature type="region of interest" description="Disordered" evidence="7">
    <location>
        <begin position="89"/>
        <end position="116"/>
    </location>
</feature>
<accession>A0A371NYS5</accession>
<evidence type="ECO:0000259" key="8">
    <source>
        <dbReference type="PROSITE" id="PS50968"/>
    </source>
</evidence>
<comment type="similarity">
    <text evidence="2 6">Belongs to the 2-oxoacid dehydrogenase family.</text>
</comment>
<evidence type="ECO:0000256" key="1">
    <source>
        <dbReference type="ARBA" id="ARBA00001938"/>
    </source>
</evidence>